<accession>A0AA41U5S9</accession>
<keyword evidence="1" id="KW-0808">Transferase</keyword>
<keyword evidence="2" id="KW-1185">Reference proteome</keyword>
<gene>
    <name evidence="1" type="ORF">LZ495_24085</name>
</gene>
<evidence type="ECO:0000313" key="1">
    <source>
        <dbReference type="EMBL" id="MCF2530279.1"/>
    </source>
</evidence>
<dbReference type="RefSeq" id="WP_235054942.1">
    <property type="nucleotide sequence ID" value="NZ_JAKFHA010000015.1"/>
</dbReference>
<dbReference type="EMBL" id="JAKFHA010000015">
    <property type="protein sequence ID" value="MCF2530279.1"/>
    <property type="molecule type" value="Genomic_DNA"/>
</dbReference>
<protein>
    <submittedName>
        <fullName evidence="1">Nucleotidyl transferase AbiEii/AbiGii toxin family protein</fullName>
    </submittedName>
</protein>
<dbReference type="AlphaFoldDB" id="A0AA41U5S9"/>
<sequence>MADAQGSGGAQRAALDHVLALIAESPWADQLVLRGSMAMLAWAGDRAREPADLDWIVVPGQDAEGPDPVADFVVLLRERPDAAPGVRFDPDRRLLDGLGQYYTAGTAPFDGPAGLRLAIPWTSETGERGWTRIDFAHDEPIHEPPVQARIPRGDGGPPTTVQAASPELSLAWKLQWLQSDATRVDPDDPWQPAPRAQGKDLYDAVLLAEAYAATLSGALLARVMGIPRAEAADRLATCFDADAISRWDVDWRAFQAAHPHVRGGADAWLGRLARAVAPILYDL</sequence>
<dbReference type="GO" id="GO:0016740">
    <property type="term" value="F:transferase activity"/>
    <property type="evidence" value="ECO:0007669"/>
    <property type="project" value="UniProtKB-KW"/>
</dbReference>
<dbReference type="InterPro" id="IPR014942">
    <property type="entry name" value="AbiEii"/>
</dbReference>
<reference evidence="1" key="1">
    <citation type="submission" date="2022-01" db="EMBL/GenBank/DDBJ databases">
        <title>Genome-Based Taxonomic Classification of the Phylum Actinobacteria.</title>
        <authorList>
            <person name="Gao Y."/>
        </authorList>
    </citation>
    <scope>NUCLEOTIDE SEQUENCE</scope>
    <source>
        <strain evidence="1">KLBMP 8922</strain>
    </source>
</reference>
<comment type="caution">
    <text evidence="1">The sequence shown here is derived from an EMBL/GenBank/DDBJ whole genome shotgun (WGS) entry which is preliminary data.</text>
</comment>
<proteinExistence type="predicted"/>
<name>A0AA41U5S9_9ACTN</name>
<evidence type="ECO:0000313" key="2">
    <source>
        <dbReference type="Proteomes" id="UP001165378"/>
    </source>
</evidence>
<organism evidence="1 2">
    <name type="scientific">Yinghuangia soli</name>
    <dbReference type="NCBI Taxonomy" id="2908204"/>
    <lineage>
        <taxon>Bacteria</taxon>
        <taxon>Bacillati</taxon>
        <taxon>Actinomycetota</taxon>
        <taxon>Actinomycetes</taxon>
        <taxon>Kitasatosporales</taxon>
        <taxon>Streptomycetaceae</taxon>
        <taxon>Yinghuangia</taxon>
    </lineage>
</organism>
<dbReference type="Proteomes" id="UP001165378">
    <property type="component" value="Unassembled WGS sequence"/>
</dbReference>
<dbReference type="Pfam" id="PF08843">
    <property type="entry name" value="AbiEii"/>
    <property type="match status" value="1"/>
</dbReference>